<dbReference type="Proteomes" id="UP000546162">
    <property type="component" value="Unassembled WGS sequence"/>
</dbReference>
<name>A0A7W7H1N6_9ACTN</name>
<organism evidence="3 4">
    <name type="scientific">Actinoplanes octamycinicus</name>
    <dbReference type="NCBI Taxonomy" id="135948"/>
    <lineage>
        <taxon>Bacteria</taxon>
        <taxon>Bacillati</taxon>
        <taxon>Actinomycetota</taxon>
        <taxon>Actinomycetes</taxon>
        <taxon>Micromonosporales</taxon>
        <taxon>Micromonosporaceae</taxon>
        <taxon>Actinoplanes</taxon>
    </lineage>
</organism>
<dbReference type="AlphaFoldDB" id="A0A7W7H1N6"/>
<keyword evidence="4" id="KW-1185">Reference proteome</keyword>
<dbReference type="Gene3D" id="3.40.50.620">
    <property type="entry name" value="HUPs"/>
    <property type="match status" value="1"/>
</dbReference>
<dbReference type="Pfam" id="PF00582">
    <property type="entry name" value="Usp"/>
    <property type="match status" value="1"/>
</dbReference>
<dbReference type="EMBL" id="JACHNB010000001">
    <property type="protein sequence ID" value="MBB4742345.1"/>
    <property type="molecule type" value="Genomic_DNA"/>
</dbReference>
<accession>A0A7W7H1N6</accession>
<feature type="domain" description="UspA" evidence="2">
    <location>
        <begin position="5"/>
        <end position="143"/>
    </location>
</feature>
<evidence type="ECO:0000256" key="1">
    <source>
        <dbReference type="ARBA" id="ARBA00008791"/>
    </source>
</evidence>
<evidence type="ECO:0000313" key="3">
    <source>
        <dbReference type="EMBL" id="MBB4742345.1"/>
    </source>
</evidence>
<evidence type="ECO:0000313" key="4">
    <source>
        <dbReference type="Proteomes" id="UP000546162"/>
    </source>
</evidence>
<protein>
    <submittedName>
        <fullName evidence="3">Nucleotide-binding universal stress UspA family protein</fullName>
    </submittedName>
</protein>
<dbReference type="PANTHER" id="PTHR46268">
    <property type="entry name" value="STRESS RESPONSE PROTEIN NHAX"/>
    <property type="match status" value="1"/>
</dbReference>
<dbReference type="PANTHER" id="PTHR46268:SF6">
    <property type="entry name" value="UNIVERSAL STRESS PROTEIN UP12"/>
    <property type="match status" value="1"/>
</dbReference>
<evidence type="ECO:0000259" key="2">
    <source>
        <dbReference type="Pfam" id="PF00582"/>
    </source>
</evidence>
<sequence length="143" mass="15368">MRQRVMVVGIDGSESSRRAAAYAVGLAGREGARLIGVYVRPLPSSMVSMADTSGAAAASVVASQDEVVTEFHDTLRRERTRSGVDMEIVVRQGDPFTELCQAANETWADAVIVGRSESLLHRIAGSVAQRLVRCGRWPVTVVP</sequence>
<dbReference type="InterPro" id="IPR014729">
    <property type="entry name" value="Rossmann-like_a/b/a_fold"/>
</dbReference>
<dbReference type="InterPro" id="IPR006016">
    <property type="entry name" value="UspA"/>
</dbReference>
<comment type="similarity">
    <text evidence="1">Belongs to the universal stress protein A family.</text>
</comment>
<reference evidence="3 4" key="1">
    <citation type="submission" date="2020-08" db="EMBL/GenBank/DDBJ databases">
        <title>Sequencing the genomes of 1000 actinobacteria strains.</title>
        <authorList>
            <person name="Klenk H.-P."/>
        </authorList>
    </citation>
    <scope>NUCLEOTIDE SEQUENCE [LARGE SCALE GENOMIC DNA]</scope>
    <source>
        <strain evidence="3 4">DSM 45809</strain>
    </source>
</reference>
<dbReference type="SUPFAM" id="SSF52402">
    <property type="entry name" value="Adenine nucleotide alpha hydrolases-like"/>
    <property type="match status" value="1"/>
</dbReference>
<proteinExistence type="inferred from homology"/>
<comment type="caution">
    <text evidence="3">The sequence shown here is derived from an EMBL/GenBank/DDBJ whole genome shotgun (WGS) entry which is preliminary data.</text>
</comment>
<gene>
    <name evidence="3" type="ORF">BJY16_005804</name>
</gene>
<dbReference type="RefSeq" id="WP_203759243.1">
    <property type="nucleotide sequence ID" value="NZ_BAABFG010000005.1"/>
</dbReference>
<dbReference type="PRINTS" id="PR01438">
    <property type="entry name" value="UNVRSLSTRESS"/>
</dbReference>
<dbReference type="InterPro" id="IPR006015">
    <property type="entry name" value="Universal_stress_UspA"/>
</dbReference>
<dbReference type="CDD" id="cd00293">
    <property type="entry name" value="USP-like"/>
    <property type="match status" value="1"/>
</dbReference>